<dbReference type="RefSeq" id="WP_083350772.1">
    <property type="nucleotide sequence ID" value="NZ_FNSD01000002.1"/>
</dbReference>
<evidence type="ECO:0000313" key="3">
    <source>
        <dbReference type="EMBL" id="SEC89465.1"/>
    </source>
</evidence>
<dbReference type="SUPFAM" id="SSF52540">
    <property type="entry name" value="P-loop containing nucleoside triphosphate hydrolases"/>
    <property type="match status" value="1"/>
</dbReference>
<dbReference type="PANTHER" id="PTHR30486:SF6">
    <property type="entry name" value="TYPE IV PILUS RETRACTATION ATPASE PILT"/>
    <property type="match status" value="1"/>
</dbReference>
<organism evidence="3 4">
    <name type="scientific">Terriglobus roseus</name>
    <dbReference type="NCBI Taxonomy" id="392734"/>
    <lineage>
        <taxon>Bacteria</taxon>
        <taxon>Pseudomonadati</taxon>
        <taxon>Acidobacteriota</taxon>
        <taxon>Terriglobia</taxon>
        <taxon>Terriglobales</taxon>
        <taxon>Acidobacteriaceae</taxon>
        <taxon>Terriglobus</taxon>
    </lineage>
</organism>
<dbReference type="Gene3D" id="3.30.450.90">
    <property type="match status" value="1"/>
</dbReference>
<protein>
    <submittedName>
        <fullName evidence="3">Pilus assembly protein CpaF</fullName>
    </submittedName>
</protein>
<dbReference type="Gene3D" id="3.40.50.300">
    <property type="entry name" value="P-loop containing nucleotide triphosphate hydrolases"/>
    <property type="match status" value="1"/>
</dbReference>
<dbReference type="InterPro" id="IPR050921">
    <property type="entry name" value="T4SS_GSP_E_ATPase"/>
</dbReference>
<dbReference type="GO" id="GO:0016887">
    <property type="term" value="F:ATP hydrolysis activity"/>
    <property type="evidence" value="ECO:0007669"/>
    <property type="project" value="InterPro"/>
</dbReference>
<sequence>MSYNLILPFFPEEIRMLLLDPSISDLMINGTSGVYADRAGVVERVKLADAYTNERLTAAIERVARVLGQDLTMQNPILNTRLPDGSRVAVVGPPASISGPTLTIRKFNKWYTSDELVASGSLTVEVRDLIVSLIGQRKNGIIAGGTGSGKTTLMKALLDHVPMCERLCVIEQPAELQILQPNTIRWEAVDAIPGQVAVTPSELLAAALRHRPDRIIMGEIRNEAGYDLLQAMNTGHGGTMSTIHASSAVEALDRLANLALSARANLNHAFMRSETAKAIDFTLYCERAANGRRQVREVVLVKGYDYRSEQFQVEEVYSAPQPKTSRELMLVGASAATPTAQFA</sequence>
<gene>
    <name evidence="3" type="ORF">SAMN05443244_4066</name>
</gene>
<dbReference type="InterPro" id="IPR027417">
    <property type="entry name" value="P-loop_NTPase"/>
</dbReference>
<evidence type="ECO:0000313" key="4">
    <source>
        <dbReference type="Proteomes" id="UP000182409"/>
    </source>
</evidence>
<dbReference type="EMBL" id="FNSD01000002">
    <property type="protein sequence ID" value="SEC89465.1"/>
    <property type="molecule type" value="Genomic_DNA"/>
</dbReference>
<dbReference type="AlphaFoldDB" id="A0A1H4W8D2"/>
<accession>A0A1H4W8D2</accession>
<dbReference type="InterPro" id="IPR001482">
    <property type="entry name" value="T2SS/T4SS_dom"/>
</dbReference>
<proteinExistence type="inferred from homology"/>
<evidence type="ECO:0000256" key="1">
    <source>
        <dbReference type="ARBA" id="ARBA00006611"/>
    </source>
</evidence>
<dbReference type="CDD" id="cd01130">
    <property type="entry name" value="VirB11-like_ATPase"/>
    <property type="match status" value="1"/>
</dbReference>
<name>A0A1H4W8D2_9BACT</name>
<reference evidence="3 4" key="1">
    <citation type="submission" date="2016-10" db="EMBL/GenBank/DDBJ databases">
        <authorList>
            <person name="de Groot N.N."/>
        </authorList>
    </citation>
    <scope>NUCLEOTIDE SEQUENCE [LARGE SCALE GENOMIC DNA]</scope>
    <source>
        <strain evidence="3 4">AB35.6</strain>
    </source>
</reference>
<feature type="domain" description="Bacterial type II secretion system protein E" evidence="2">
    <location>
        <begin position="18"/>
        <end position="263"/>
    </location>
</feature>
<dbReference type="OrthoDB" id="105005at2"/>
<evidence type="ECO:0000259" key="2">
    <source>
        <dbReference type="Pfam" id="PF00437"/>
    </source>
</evidence>
<dbReference type="PANTHER" id="PTHR30486">
    <property type="entry name" value="TWITCHING MOTILITY PROTEIN PILT"/>
    <property type="match status" value="1"/>
</dbReference>
<dbReference type="Proteomes" id="UP000182409">
    <property type="component" value="Unassembled WGS sequence"/>
</dbReference>
<dbReference type="Pfam" id="PF00437">
    <property type="entry name" value="T2SSE"/>
    <property type="match status" value="1"/>
</dbReference>
<comment type="similarity">
    <text evidence="1">Belongs to the GSP E family.</text>
</comment>